<feature type="chain" id="PRO_5046322497" evidence="1">
    <location>
        <begin position="31"/>
        <end position="615"/>
    </location>
</feature>
<dbReference type="InterPro" id="IPR035992">
    <property type="entry name" value="Ricin_B-like_lectins"/>
</dbReference>
<dbReference type="Pfam" id="PF14200">
    <property type="entry name" value="RicinB_lectin_2"/>
    <property type="match status" value="1"/>
</dbReference>
<evidence type="ECO:0000259" key="2">
    <source>
        <dbReference type="SMART" id="SM00458"/>
    </source>
</evidence>
<dbReference type="Gene3D" id="3.20.20.80">
    <property type="entry name" value="Glycosidases"/>
    <property type="match status" value="1"/>
</dbReference>
<proteinExistence type="predicted"/>
<dbReference type="InterPro" id="IPR039514">
    <property type="entry name" value="6GAL-like"/>
</dbReference>
<dbReference type="Gene3D" id="2.80.10.50">
    <property type="match status" value="3"/>
</dbReference>
<dbReference type="InterPro" id="IPR000772">
    <property type="entry name" value="Ricin_B_lectin"/>
</dbReference>
<dbReference type="InterPro" id="IPR017853">
    <property type="entry name" value="GH"/>
</dbReference>
<name>A0ABW4DK79_9BACL</name>
<evidence type="ECO:0000256" key="1">
    <source>
        <dbReference type="SAM" id="SignalP"/>
    </source>
</evidence>
<dbReference type="InterPro" id="IPR039743">
    <property type="entry name" value="6GAL/EXGAL"/>
</dbReference>
<reference evidence="4" key="1">
    <citation type="journal article" date="2019" name="Int. J. Syst. Evol. Microbiol.">
        <title>The Global Catalogue of Microorganisms (GCM) 10K type strain sequencing project: providing services to taxonomists for standard genome sequencing and annotation.</title>
        <authorList>
            <consortium name="The Broad Institute Genomics Platform"/>
            <consortium name="The Broad Institute Genome Sequencing Center for Infectious Disease"/>
            <person name="Wu L."/>
            <person name="Ma J."/>
        </authorList>
    </citation>
    <scope>NUCLEOTIDE SEQUENCE [LARGE SCALE GENOMIC DNA]</scope>
    <source>
        <strain evidence="4">CCM 9147</strain>
    </source>
</reference>
<dbReference type="PANTHER" id="PTHR42767">
    <property type="entry name" value="ENDO-BETA-1,6-GALACTANASE"/>
    <property type="match status" value="1"/>
</dbReference>
<feature type="signal peptide" evidence="1">
    <location>
        <begin position="1"/>
        <end position="30"/>
    </location>
</feature>
<accession>A0ABW4DK79</accession>
<dbReference type="EMBL" id="JBHTNZ010000039">
    <property type="protein sequence ID" value="MFD1463665.1"/>
    <property type="molecule type" value="Genomic_DNA"/>
</dbReference>
<evidence type="ECO:0000313" key="4">
    <source>
        <dbReference type="Proteomes" id="UP001597340"/>
    </source>
</evidence>
<comment type="caution">
    <text evidence="3">The sequence shown here is derived from an EMBL/GenBank/DDBJ whole genome shotgun (WGS) entry which is preliminary data.</text>
</comment>
<organism evidence="3 4">
    <name type="scientific">Paenibacillus farraposensis</name>
    <dbReference type="NCBI Taxonomy" id="2807095"/>
    <lineage>
        <taxon>Bacteria</taxon>
        <taxon>Bacillati</taxon>
        <taxon>Bacillota</taxon>
        <taxon>Bacilli</taxon>
        <taxon>Bacillales</taxon>
        <taxon>Paenibacillaceae</taxon>
        <taxon>Paenibacillus</taxon>
    </lineage>
</organism>
<dbReference type="SUPFAM" id="SSF51445">
    <property type="entry name" value="(Trans)glycosidases"/>
    <property type="match status" value="1"/>
</dbReference>
<keyword evidence="4" id="KW-1185">Reference proteome</keyword>
<feature type="domain" description="Ricin B lectin" evidence="2">
    <location>
        <begin position="476"/>
        <end position="612"/>
    </location>
</feature>
<dbReference type="Proteomes" id="UP001597340">
    <property type="component" value="Unassembled WGS sequence"/>
</dbReference>
<protein>
    <submittedName>
        <fullName evidence="3">RICIN domain-containing protein</fullName>
    </submittedName>
</protein>
<dbReference type="SMART" id="SM00458">
    <property type="entry name" value="RICIN"/>
    <property type="match status" value="1"/>
</dbReference>
<dbReference type="SUPFAM" id="SSF50370">
    <property type="entry name" value="Ricin B-like lectins"/>
    <property type="match status" value="1"/>
</dbReference>
<evidence type="ECO:0000313" key="3">
    <source>
        <dbReference type="EMBL" id="MFD1463665.1"/>
    </source>
</evidence>
<dbReference type="PANTHER" id="PTHR42767:SF1">
    <property type="entry name" value="ENDO-BETA-1,6-GALACTANASE-LIKE DOMAIN-CONTAINING PROTEIN"/>
    <property type="match status" value="1"/>
</dbReference>
<dbReference type="Pfam" id="PF14587">
    <property type="entry name" value="Glyco_hydr_30_2"/>
    <property type="match status" value="1"/>
</dbReference>
<keyword evidence="1" id="KW-0732">Signal</keyword>
<dbReference type="RefSeq" id="WP_229525150.1">
    <property type="nucleotide sequence ID" value="NZ_JAFFQR010000087.1"/>
</dbReference>
<dbReference type="PROSITE" id="PS50231">
    <property type="entry name" value="RICIN_B_LECTIN"/>
    <property type="match status" value="1"/>
</dbReference>
<sequence>MTWLKRIKRAGSVLLAAGLLVGTLQTEISAAGSYTAEVDPAQQYQTIEGWGTSLAWWGKVVGEYSNRDEYVEKIFSPTTGLGLNIIRYNIGGGDDPASSILEYRKAVPGYQPSPGVYDWNADANQRYMLQAAKAYGVNVIEAFTNSAPYWMTISGSVSGAADGGNNLKPDFYDDFADYLTEVVKHFHDHWGITFDTVTPLNEPISTWWKLGSNQEGMHFDRAEQYVILSQVQASLVAKRLSTKLSAPEEYSLDDTRASFNSYSSDVKAAISQINTHTYGGSNRTALRNTVASAGKHLWTSEYGDGDASGMTMSRTILKDMRNMGASAWVYWQAVDSAEGWGFFKNVLNNSQTTSYTVNRKYYIMGNYSKFIRPGYKVIGIGDDNTLAAYDAASGKLVLVTTNSDAADTTVTYDLSRFTSIGAAAQVYRTSASENLQQLSDIAIENQQLTVVSKAGAVTTYVISGMNYEGNLGYDSSAIYKLVNRNSGLVLDVNGTSATGGASIIQGNDNGATNQQWKLESAGNGYYKLRNAGSGLLLDVNQSSTQGGASLIQWQDNGGANQQWLPVDIGGYLVLVNRNSSLTVDVNQGSKTAGAPIIQWEDNGGGNQQWRLVRVN</sequence>
<gene>
    <name evidence="3" type="ORF">ACFQ5D_20405</name>
</gene>